<sequence>MFKTRISQSLLLALLPLAALVGVSADAVAAETTETTPRIEVDVETVRATPHPWGHRHAEPEIIHEEYDHSHDHE</sequence>
<evidence type="ECO:0008006" key="5">
    <source>
        <dbReference type="Google" id="ProtNLM"/>
    </source>
</evidence>
<proteinExistence type="predicted"/>
<organism evidence="3 4">
    <name type="scientific">Leptolyngbya cf. ectocarpi LEGE 11479</name>
    <dbReference type="NCBI Taxonomy" id="1828722"/>
    <lineage>
        <taxon>Bacteria</taxon>
        <taxon>Bacillati</taxon>
        <taxon>Cyanobacteriota</taxon>
        <taxon>Cyanophyceae</taxon>
        <taxon>Leptolyngbyales</taxon>
        <taxon>Leptolyngbyaceae</taxon>
        <taxon>Leptolyngbya group</taxon>
        <taxon>Leptolyngbya</taxon>
    </lineage>
</organism>
<keyword evidence="4" id="KW-1185">Reference proteome</keyword>
<feature type="non-terminal residue" evidence="3">
    <location>
        <position position="74"/>
    </location>
</feature>
<feature type="signal peptide" evidence="2">
    <location>
        <begin position="1"/>
        <end position="29"/>
    </location>
</feature>
<evidence type="ECO:0000313" key="3">
    <source>
        <dbReference type="EMBL" id="MBE9070776.1"/>
    </source>
</evidence>
<evidence type="ECO:0000313" key="4">
    <source>
        <dbReference type="Proteomes" id="UP000615026"/>
    </source>
</evidence>
<protein>
    <recommendedName>
        <fullName evidence="5">Secreted protein</fullName>
    </recommendedName>
</protein>
<dbReference type="Proteomes" id="UP000615026">
    <property type="component" value="Unassembled WGS sequence"/>
</dbReference>
<dbReference type="RefSeq" id="WP_193996615.1">
    <property type="nucleotide sequence ID" value="NZ_JADEXP010000530.1"/>
</dbReference>
<feature type="compositionally biased region" description="Basic and acidic residues" evidence="1">
    <location>
        <begin position="56"/>
        <end position="74"/>
    </location>
</feature>
<dbReference type="EMBL" id="JADEXP010000530">
    <property type="protein sequence ID" value="MBE9070776.1"/>
    <property type="molecule type" value="Genomic_DNA"/>
</dbReference>
<gene>
    <name evidence="3" type="ORF">IQ260_29495</name>
</gene>
<comment type="caution">
    <text evidence="3">The sequence shown here is derived from an EMBL/GenBank/DDBJ whole genome shotgun (WGS) entry which is preliminary data.</text>
</comment>
<keyword evidence="2" id="KW-0732">Signal</keyword>
<dbReference type="AlphaFoldDB" id="A0A929FBI5"/>
<name>A0A929FBI5_LEPEC</name>
<accession>A0A929FBI5</accession>
<reference evidence="3" key="1">
    <citation type="submission" date="2020-10" db="EMBL/GenBank/DDBJ databases">
        <authorList>
            <person name="Castelo-Branco R."/>
            <person name="Eusebio N."/>
            <person name="Adriana R."/>
            <person name="Vieira A."/>
            <person name="Brugerolle De Fraissinette N."/>
            <person name="Rezende De Castro R."/>
            <person name="Schneider M.P."/>
            <person name="Vasconcelos V."/>
            <person name="Leao P.N."/>
        </authorList>
    </citation>
    <scope>NUCLEOTIDE SEQUENCE</scope>
    <source>
        <strain evidence="3">LEGE 11479</strain>
    </source>
</reference>
<evidence type="ECO:0000256" key="1">
    <source>
        <dbReference type="SAM" id="MobiDB-lite"/>
    </source>
</evidence>
<evidence type="ECO:0000256" key="2">
    <source>
        <dbReference type="SAM" id="SignalP"/>
    </source>
</evidence>
<feature type="chain" id="PRO_5036828581" description="Secreted protein" evidence="2">
    <location>
        <begin position="30"/>
        <end position="74"/>
    </location>
</feature>
<feature type="region of interest" description="Disordered" evidence="1">
    <location>
        <begin position="39"/>
        <end position="74"/>
    </location>
</feature>